<dbReference type="GO" id="GO:0004526">
    <property type="term" value="F:ribonuclease P activity"/>
    <property type="evidence" value="ECO:0007669"/>
    <property type="project" value="TreeGrafter"/>
</dbReference>
<dbReference type="Pfam" id="PF08584">
    <property type="entry name" value="Ribonuc_P_40"/>
    <property type="match status" value="1"/>
</dbReference>
<keyword evidence="2" id="KW-1185">Reference proteome</keyword>
<reference evidence="1 2" key="1">
    <citation type="journal article" date="2019" name="Sci. Rep.">
        <title>Comparative genomics of chytrid fungi reveal insights into the obligate biotrophic and pathogenic lifestyle of Synchytrium endobioticum.</title>
        <authorList>
            <person name="van de Vossenberg B.T.L.H."/>
            <person name="Warris S."/>
            <person name="Nguyen H.D.T."/>
            <person name="van Gent-Pelzer M.P.E."/>
            <person name="Joly D.L."/>
            <person name="van de Geest H.C."/>
            <person name="Bonants P.J.M."/>
            <person name="Smith D.S."/>
            <person name="Levesque C.A."/>
            <person name="van der Lee T.A.J."/>
        </authorList>
    </citation>
    <scope>NUCLEOTIDE SEQUENCE [LARGE SCALE GENOMIC DNA]</scope>
    <source>
        <strain evidence="1 2">CBS 809.83</strain>
    </source>
</reference>
<dbReference type="GO" id="GO:0000171">
    <property type="term" value="F:ribonuclease MRP activity"/>
    <property type="evidence" value="ECO:0007669"/>
    <property type="project" value="TreeGrafter"/>
</dbReference>
<dbReference type="STRING" id="109895.A0A507E1F1"/>
<sequence length="363" mass="40363">MSVYPTFDQGAPKLHVGFQSHQHALTVCKTHDFNNAVDILLPIEDAQLFTSIKHAIEGDYFYKATLPLSFFLEGATMKNYVCQGGFTALRCNAKIDTDDVFALLPTGVLVLNVTKDTYESLGLVGSHSQCATEKGQRFDVRIDLSDPDFKKSRQFDRVKWCFSHTLAQPFEFYVSFVDAKTGKSQGVEFPSKANAKHFPMQIQETNMENILIPSLPSHPTSTDIPGPGRDIWRADMLDTLEWFGMVANEATRINSNDNVDPFYSVYACPEPNSPGSLTRTSVGGFIHPSQISSIIATAIEQVDNGVVPWAAVMVWGFRDAPVSWRGMEHGCLLGGENDYLLVFKPDNQCMLFQAVASHDRFSI</sequence>
<dbReference type="Proteomes" id="UP000318582">
    <property type="component" value="Unassembled WGS sequence"/>
</dbReference>
<evidence type="ECO:0000313" key="2">
    <source>
        <dbReference type="Proteomes" id="UP000318582"/>
    </source>
</evidence>
<dbReference type="EMBL" id="QEAQ01000045">
    <property type="protein sequence ID" value="TPX57903.1"/>
    <property type="molecule type" value="Genomic_DNA"/>
</dbReference>
<dbReference type="GO" id="GO:0030681">
    <property type="term" value="C:multimeric ribonuclease P complex"/>
    <property type="evidence" value="ECO:0007669"/>
    <property type="project" value="TreeGrafter"/>
</dbReference>
<gene>
    <name evidence="1" type="ORF">PhCBS80983_g03509</name>
</gene>
<evidence type="ECO:0000313" key="1">
    <source>
        <dbReference type="EMBL" id="TPX57903.1"/>
    </source>
</evidence>
<dbReference type="PANTHER" id="PTHR15396">
    <property type="entry name" value="RIBONUCLEASE P PROTEIN SUBUNIT P40"/>
    <property type="match status" value="1"/>
</dbReference>
<comment type="caution">
    <text evidence="1">The sequence shown here is derived from an EMBL/GenBank/DDBJ whole genome shotgun (WGS) entry which is preliminary data.</text>
</comment>
<name>A0A507E1F1_9FUNG</name>
<organism evidence="1 2">
    <name type="scientific">Powellomyces hirtus</name>
    <dbReference type="NCBI Taxonomy" id="109895"/>
    <lineage>
        <taxon>Eukaryota</taxon>
        <taxon>Fungi</taxon>
        <taxon>Fungi incertae sedis</taxon>
        <taxon>Chytridiomycota</taxon>
        <taxon>Chytridiomycota incertae sedis</taxon>
        <taxon>Chytridiomycetes</taxon>
        <taxon>Spizellomycetales</taxon>
        <taxon>Powellomycetaceae</taxon>
        <taxon>Powellomyces</taxon>
    </lineage>
</organism>
<protein>
    <submittedName>
        <fullName evidence="1">Uncharacterized protein</fullName>
    </submittedName>
</protein>
<dbReference type="InterPro" id="IPR013893">
    <property type="entry name" value="RNase_P_Rpp40"/>
</dbReference>
<proteinExistence type="predicted"/>
<dbReference type="GO" id="GO:0000172">
    <property type="term" value="C:ribonuclease MRP complex"/>
    <property type="evidence" value="ECO:0007669"/>
    <property type="project" value="TreeGrafter"/>
</dbReference>
<dbReference type="PANTHER" id="PTHR15396:SF1">
    <property type="entry name" value="RIBONUCLEASE P PROTEIN SUBUNIT P40"/>
    <property type="match status" value="1"/>
</dbReference>
<dbReference type="GO" id="GO:0000447">
    <property type="term" value="P:endonucleolytic cleavage in ITS1 to separate SSU-rRNA from 5.8S rRNA and LSU-rRNA from tricistronic rRNA transcript (SSU-rRNA, 5.8S rRNA, LSU-rRNA)"/>
    <property type="evidence" value="ECO:0007669"/>
    <property type="project" value="TreeGrafter"/>
</dbReference>
<accession>A0A507E1F1</accession>
<dbReference type="GO" id="GO:0001682">
    <property type="term" value="P:tRNA 5'-leader removal"/>
    <property type="evidence" value="ECO:0007669"/>
    <property type="project" value="InterPro"/>
</dbReference>
<dbReference type="AlphaFoldDB" id="A0A507E1F1"/>